<dbReference type="AlphaFoldDB" id="A0A1F5YRC2"/>
<comment type="caution">
    <text evidence="1">The sequence shown here is derived from an EMBL/GenBank/DDBJ whole genome shotgun (WGS) entry which is preliminary data.</text>
</comment>
<evidence type="ECO:0000313" key="2">
    <source>
        <dbReference type="Proteomes" id="UP000178448"/>
    </source>
</evidence>
<organism evidence="1 2">
    <name type="scientific">Candidatus Gottesmanbacteria bacterium RBG_16_52_11</name>
    <dbReference type="NCBI Taxonomy" id="1798374"/>
    <lineage>
        <taxon>Bacteria</taxon>
        <taxon>Candidatus Gottesmaniibacteriota</taxon>
    </lineage>
</organism>
<reference evidence="1 2" key="1">
    <citation type="journal article" date="2016" name="Nat. Commun.">
        <title>Thousands of microbial genomes shed light on interconnected biogeochemical processes in an aquifer system.</title>
        <authorList>
            <person name="Anantharaman K."/>
            <person name="Brown C.T."/>
            <person name="Hug L.A."/>
            <person name="Sharon I."/>
            <person name="Castelle C.J."/>
            <person name="Probst A.J."/>
            <person name="Thomas B.C."/>
            <person name="Singh A."/>
            <person name="Wilkins M.J."/>
            <person name="Karaoz U."/>
            <person name="Brodie E.L."/>
            <person name="Williams K.H."/>
            <person name="Hubbard S.S."/>
            <person name="Banfield J.F."/>
        </authorList>
    </citation>
    <scope>NUCLEOTIDE SEQUENCE [LARGE SCALE GENOMIC DNA]</scope>
</reference>
<accession>A0A1F5YRC2</accession>
<proteinExistence type="predicted"/>
<protein>
    <submittedName>
        <fullName evidence="1">Uncharacterized protein</fullName>
    </submittedName>
</protein>
<dbReference type="Proteomes" id="UP000178448">
    <property type="component" value="Unassembled WGS sequence"/>
</dbReference>
<dbReference type="EMBL" id="MFJD01000007">
    <property type="protein sequence ID" value="OGG02527.1"/>
    <property type="molecule type" value="Genomic_DNA"/>
</dbReference>
<evidence type="ECO:0000313" key="1">
    <source>
        <dbReference type="EMBL" id="OGG02527.1"/>
    </source>
</evidence>
<gene>
    <name evidence="1" type="ORF">A2Z33_01885</name>
</gene>
<name>A0A1F5YRC2_9BACT</name>
<sequence>MPRDRGGFIASYAQQFASAERSKAFNEVRPAYEAAARITVHIREFATGMTSGGWTEDQARTQLAKIFGLVGYNATDFRIETLEIPELRGADGTEILYALEQFAASLPSDQLKQVFGWLTEGTSARSAFSTAFLQGVATQKGGPLDDRMKQEAYLEALTNVTADIHMFQDIVNAGVSFLTPDES</sequence>